<comment type="caution">
    <text evidence="9">The sequence shown here is derived from an EMBL/GenBank/DDBJ whole genome shotgun (WGS) entry which is preliminary data.</text>
</comment>
<dbReference type="Gene3D" id="1.20.120.10">
    <property type="entry name" value="Cytochrome c/b562"/>
    <property type="match status" value="1"/>
</dbReference>
<organism evidence="9 10">
    <name type="scientific">Cypionkella aquatica</name>
    <dbReference type="NCBI Taxonomy" id="1756042"/>
    <lineage>
        <taxon>Bacteria</taxon>
        <taxon>Pseudomonadati</taxon>
        <taxon>Pseudomonadota</taxon>
        <taxon>Alphaproteobacteria</taxon>
        <taxon>Rhodobacterales</taxon>
        <taxon>Paracoccaceae</taxon>
        <taxon>Cypionkella</taxon>
    </lineage>
</organism>
<evidence type="ECO:0008006" key="11">
    <source>
        <dbReference type="Google" id="ProtNLM"/>
    </source>
</evidence>
<dbReference type="GO" id="GO:0022900">
    <property type="term" value="P:electron transport chain"/>
    <property type="evidence" value="ECO:0007669"/>
    <property type="project" value="InterPro"/>
</dbReference>
<dbReference type="Proteomes" id="UP001157355">
    <property type="component" value="Unassembled WGS sequence"/>
</dbReference>
<dbReference type="Pfam" id="PF01322">
    <property type="entry name" value="Cytochrom_C_2"/>
    <property type="match status" value="1"/>
</dbReference>
<feature type="binding site" description="covalent" evidence="7">
    <location>
        <position position="135"/>
    </location>
    <ligand>
        <name>heme c</name>
        <dbReference type="ChEBI" id="CHEBI:61717"/>
    </ligand>
</feature>
<dbReference type="PROSITE" id="PS51009">
    <property type="entry name" value="CYTCII"/>
    <property type="match status" value="1"/>
</dbReference>
<comment type="PTM">
    <text evidence="7">Binds 1 heme group per subunit.</text>
</comment>
<proteinExistence type="predicted"/>
<keyword evidence="1" id="KW-0813">Transport</keyword>
<evidence type="ECO:0000256" key="2">
    <source>
        <dbReference type="ARBA" id="ARBA00022617"/>
    </source>
</evidence>
<reference evidence="9 10" key="1">
    <citation type="journal article" date="2014" name="Int. J. Syst. Evol. Microbiol.">
        <title>Complete genome sequence of Corynebacterium casei LMG S-19264T (=DSM 44701T), isolated from a smear-ripened cheese.</title>
        <authorList>
            <consortium name="US DOE Joint Genome Institute (JGI-PGF)"/>
            <person name="Walter F."/>
            <person name="Albersmeier A."/>
            <person name="Kalinowski J."/>
            <person name="Ruckert C."/>
        </authorList>
    </citation>
    <scope>NUCLEOTIDE SEQUENCE [LARGE SCALE GENOMIC DNA]</scope>
    <source>
        <strain evidence="9 10">NBRC 111766</strain>
    </source>
</reference>
<evidence type="ECO:0000256" key="1">
    <source>
        <dbReference type="ARBA" id="ARBA00022448"/>
    </source>
</evidence>
<evidence type="ECO:0000313" key="10">
    <source>
        <dbReference type="Proteomes" id="UP001157355"/>
    </source>
</evidence>
<feature type="signal peptide" evidence="8">
    <location>
        <begin position="1"/>
        <end position="21"/>
    </location>
</feature>
<keyword evidence="5 6" id="KW-0408">Iron</keyword>
<keyword evidence="4" id="KW-0249">Electron transport</keyword>
<keyword evidence="8" id="KW-0732">Signal</keyword>
<feature type="binding site" description="covalent" evidence="7">
    <location>
        <position position="138"/>
    </location>
    <ligand>
        <name>heme c</name>
        <dbReference type="ChEBI" id="CHEBI:61717"/>
    </ligand>
</feature>
<accession>A0AA37TXQ8</accession>
<dbReference type="SUPFAM" id="SSF47175">
    <property type="entry name" value="Cytochromes"/>
    <property type="match status" value="1"/>
</dbReference>
<dbReference type="RefSeq" id="WP_284326789.1">
    <property type="nucleotide sequence ID" value="NZ_BSPP01000017.1"/>
</dbReference>
<evidence type="ECO:0000256" key="4">
    <source>
        <dbReference type="ARBA" id="ARBA00022982"/>
    </source>
</evidence>
<dbReference type="GO" id="GO:0042597">
    <property type="term" value="C:periplasmic space"/>
    <property type="evidence" value="ECO:0007669"/>
    <property type="project" value="InterPro"/>
</dbReference>
<dbReference type="InterPro" id="IPR002321">
    <property type="entry name" value="Cyt_c_II"/>
</dbReference>
<dbReference type="InterPro" id="IPR012127">
    <property type="entry name" value="Cyt_c_prime"/>
</dbReference>
<dbReference type="GO" id="GO:0020037">
    <property type="term" value="F:heme binding"/>
    <property type="evidence" value="ECO:0007669"/>
    <property type="project" value="InterPro"/>
</dbReference>
<dbReference type="AlphaFoldDB" id="A0AA37TXQ8"/>
<dbReference type="PIRSF" id="PIRSF000027">
    <property type="entry name" value="Cytc_c_prime"/>
    <property type="match status" value="1"/>
</dbReference>
<dbReference type="InterPro" id="IPR010980">
    <property type="entry name" value="Cyt_c/b562"/>
</dbReference>
<gene>
    <name evidence="9" type="ORF">GCM10010873_36830</name>
</gene>
<evidence type="ECO:0000256" key="8">
    <source>
        <dbReference type="SAM" id="SignalP"/>
    </source>
</evidence>
<protein>
    <recommendedName>
        <fullName evidence="11">Cytochrome c556</fullName>
    </recommendedName>
</protein>
<keyword evidence="3 6" id="KW-0479">Metal-binding</keyword>
<feature type="binding site" description="axial binding residue" evidence="6">
    <location>
        <position position="139"/>
    </location>
    <ligand>
        <name>heme c</name>
        <dbReference type="ChEBI" id="CHEBI:61717"/>
    </ligand>
    <ligandPart>
        <name>Fe</name>
        <dbReference type="ChEBI" id="CHEBI:18248"/>
    </ligandPart>
</feature>
<dbReference type="GO" id="GO:0009055">
    <property type="term" value="F:electron transfer activity"/>
    <property type="evidence" value="ECO:0007669"/>
    <property type="project" value="InterPro"/>
</dbReference>
<evidence type="ECO:0000256" key="3">
    <source>
        <dbReference type="ARBA" id="ARBA00022723"/>
    </source>
</evidence>
<evidence type="ECO:0000313" key="9">
    <source>
        <dbReference type="EMBL" id="GLS88709.1"/>
    </source>
</evidence>
<dbReference type="EMBL" id="BSPP01000017">
    <property type="protein sequence ID" value="GLS88709.1"/>
    <property type="molecule type" value="Genomic_DNA"/>
</dbReference>
<name>A0AA37TXQ8_9RHOB</name>
<sequence length="147" mass="14747">MNLATKTLTAALFVVAGAAFAETEATDPIVIGHQDLMKSIAGASKVLGGMASGSTAYDAAAAEAAKALLIKDAADIAVKFKEPGSDPASGAKPEIWTNWEDFVVKANALGTAATALDVASADSIKAGMGAVGGACKDCHTTYRLSTN</sequence>
<dbReference type="GO" id="GO:0005506">
    <property type="term" value="F:iron ion binding"/>
    <property type="evidence" value="ECO:0007669"/>
    <property type="project" value="InterPro"/>
</dbReference>
<keyword evidence="10" id="KW-1185">Reference proteome</keyword>
<evidence type="ECO:0000256" key="5">
    <source>
        <dbReference type="ARBA" id="ARBA00023004"/>
    </source>
</evidence>
<keyword evidence="2 7" id="KW-0349">Heme</keyword>
<evidence type="ECO:0000256" key="7">
    <source>
        <dbReference type="PIRSR" id="PIRSR000027-2"/>
    </source>
</evidence>
<evidence type="ECO:0000256" key="6">
    <source>
        <dbReference type="PIRSR" id="PIRSR000027-1"/>
    </source>
</evidence>
<feature type="chain" id="PRO_5041359300" description="Cytochrome c556" evidence="8">
    <location>
        <begin position="22"/>
        <end position="147"/>
    </location>
</feature>